<dbReference type="RefSeq" id="WP_268111197.1">
    <property type="nucleotide sequence ID" value="NZ_JAPPUX010000002.1"/>
</dbReference>
<keyword evidence="2" id="KW-0238">DNA-binding</keyword>
<dbReference type="SUPFAM" id="SSF46785">
    <property type="entry name" value="Winged helix' DNA-binding domain"/>
    <property type="match status" value="1"/>
</dbReference>
<organism evidence="5 6">
    <name type="scientific">Nocardioides pini</name>
    <dbReference type="NCBI Taxonomy" id="2975053"/>
    <lineage>
        <taxon>Bacteria</taxon>
        <taxon>Bacillati</taxon>
        <taxon>Actinomycetota</taxon>
        <taxon>Actinomycetes</taxon>
        <taxon>Propionibacteriales</taxon>
        <taxon>Nocardioidaceae</taxon>
        <taxon>Nocardioides</taxon>
    </lineage>
</organism>
<dbReference type="Gene3D" id="1.20.120.530">
    <property type="entry name" value="GntR ligand-binding domain-like"/>
    <property type="match status" value="1"/>
</dbReference>
<dbReference type="Proteomes" id="UP001074726">
    <property type="component" value="Unassembled WGS sequence"/>
</dbReference>
<keyword evidence="3" id="KW-0804">Transcription</keyword>
<sequence length="219" mass="24070">MLDRTVLRDRIKDLIIERILDGTYGPGDRIREMALATELGTSQAPIREAMRDLEAMRFIESVPYKGARVRMVTTAELAETYPVRATLEELAGTMAATHVDPDLLAGLQAELDAMRRCAQAGELHEQLAHDARFHELIVEAAHNSVLLDAWRGLRIEARTLVTVIKSDADLVSIAETHQVILDAVRAGDPAALGRELRGHIEMFAARLFAHAETGAGSES</sequence>
<proteinExistence type="predicted"/>
<feature type="domain" description="HTH gntR-type" evidence="4">
    <location>
        <begin position="5"/>
        <end position="72"/>
    </location>
</feature>
<keyword evidence="6" id="KW-1185">Reference proteome</keyword>
<dbReference type="PANTHER" id="PTHR43537">
    <property type="entry name" value="TRANSCRIPTIONAL REGULATOR, GNTR FAMILY"/>
    <property type="match status" value="1"/>
</dbReference>
<evidence type="ECO:0000256" key="1">
    <source>
        <dbReference type="ARBA" id="ARBA00023015"/>
    </source>
</evidence>
<protein>
    <submittedName>
        <fullName evidence="5">GntR family transcriptional regulator</fullName>
    </submittedName>
</protein>
<reference evidence="5" key="1">
    <citation type="submission" date="2022-08" db="EMBL/GenBank/DDBJ databases">
        <title>Genome sequencing of Nocardioides sp. STR2.</title>
        <authorList>
            <person name="So Y."/>
        </authorList>
    </citation>
    <scope>NUCLEOTIDE SEQUENCE</scope>
    <source>
        <strain evidence="5">STR2</strain>
    </source>
</reference>
<dbReference type="InterPro" id="IPR036388">
    <property type="entry name" value="WH-like_DNA-bd_sf"/>
</dbReference>
<dbReference type="PANTHER" id="PTHR43537:SF24">
    <property type="entry name" value="GLUCONATE OPERON TRANSCRIPTIONAL REPRESSOR"/>
    <property type="match status" value="1"/>
</dbReference>
<evidence type="ECO:0000313" key="6">
    <source>
        <dbReference type="Proteomes" id="UP001074726"/>
    </source>
</evidence>
<dbReference type="Gene3D" id="1.10.10.10">
    <property type="entry name" value="Winged helix-like DNA-binding domain superfamily/Winged helix DNA-binding domain"/>
    <property type="match status" value="1"/>
</dbReference>
<dbReference type="EMBL" id="JAPPUX010000002">
    <property type="protein sequence ID" value="MCY4726347.1"/>
    <property type="molecule type" value="Genomic_DNA"/>
</dbReference>
<evidence type="ECO:0000256" key="2">
    <source>
        <dbReference type="ARBA" id="ARBA00023125"/>
    </source>
</evidence>
<dbReference type="PROSITE" id="PS50949">
    <property type="entry name" value="HTH_GNTR"/>
    <property type="match status" value="1"/>
</dbReference>
<dbReference type="CDD" id="cd07377">
    <property type="entry name" value="WHTH_GntR"/>
    <property type="match status" value="1"/>
</dbReference>
<name>A0ABT4CBK6_9ACTN</name>
<evidence type="ECO:0000313" key="5">
    <source>
        <dbReference type="EMBL" id="MCY4726347.1"/>
    </source>
</evidence>
<dbReference type="InterPro" id="IPR036390">
    <property type="entry name" value="WH_DNA-bd_sf"/>
</dbReference>
<keyword evidence="1" id="KW-0805">Transcription regulation</keyword>
<dbReference type="SMART" id="SM00345">
    <property type="entry name" value="HTH_GNTR"/>
    <property type="match status" value="1"/>
</dbReference>
<comment type="caution">
    <text evidence="5">The sequence shown here is derived from an EMBL/GenBank/DDBJ whole genome shotgun (WGS) entry which is preliminary data.</text>
</comment>
<evidence type="ECO:0000256" key="3">
    <source>
        <dbReference type="ARBA" id="ARBA00023163"/>
    </source>
</evidence>
<dbReference type="InterPro" id="IPR008920">
    <property type="entry name" value="TF_FadR/GntR_C"/>
</dbReference>
<dbReference type="SMART" id="SM00895">
    <property type="entry name" value="FCD"/>
    <property type="match status" value="1"/>
</dbReference>
<dbReference type="InterPro" id="IPR011711">
    <property type="entry name" value="GntR_C"/>
</dbReference>
<evidence type="ECO:0000259" key="4">
    <source>
        <dbReference type="PROSITE" id="PS50949"/>
    </source>
</evidence>
<gene>
    <name evidence="5" type="ORF">NYO98_08655</name>
</gene>
<dbReference type="SUPFAM" id="SSF48008">
    <property type="entry name" value="GntR ligand-binding domain-like"/>
    <property type="match status" value="1"/>
</dbReference>
<dbReference type="Pfam" id="PF07729">
    <property type="entry name" value="FCD"/>
    <property type="match status" value="1"/>
</dbReference>
<dbReference type="InterPro" id="IPR000524">
    <property type="entry name" value="Tscrpt_reg_HTH_GntR"/>
</dbReference>
<accession>A0ABT4CBK6</accession>
<dbReference type="Pfam" id="PF00392">
    <property type="entry name" value="GntR"/>
    <property type="match status" value="1"/>
</dbReference>